<proteinExistence type="predicted"/>
<keyword evidence="2" id="KW-1185">Reference proteome</keyword>
<evidence type="ECO:0000313" key="2">
    <source>
        <dbReference type="Proteomes" id="UP001631969"/>
    </source>
</evidence>
<comment type="caution">
    <text evidence="1">The sequence shown here is derived from an EMBL/GenBank/DDBJ whole genome shotgun (WGS) entry which is preliminary data.</text>
</comment>
<dbReference type="EMBL" id="JBJURJ010000008">
    <property type="protein sequence ID" value="MFM9329369.1"/>
    <property type="molecule type" value="Genomic_DNA"/>
</dbReference>
<dbReference type="Proteomes" id="UP001631969">
    <property type="component" value="Unassembled WGS sequence"/>
</dbReference>
<gene>
    <name evidence="1" type="ORF">ACI1P1_13825</name>
</gene>
<organism evidence="1 2">
    <name type="scientific">Paenibacillus mesotrionivorans</name>
    <dbReference type="NCBI Taxonomy" id="3160968"/>
    <lineage>
        <taxon>Bacteria</taxon>
        <taxon>Bacillati</taxon>
        <taxon>Bacillota</taxon>
        <taxon>Bacilli</taxon>
        <taxon>Bacillales</taxon>
        <taxon>Paenibacillaceae</taxon>
        <taxon>Paenibacillus</taxon>
    </lineage>
</organism>
<accession>A0ACC7P183</accession>
<name>A0ACC7P183_9BACL</name>
<reference evidence="1" key="1">
    <citation type="submission" date="2024-12" db="EMBL/GenBank/DDBJ databases">
        <authorList>
            <person name="Wu N."/>
        </authorList>
    </citation>
    <scope>NUCLEOTIDE SEQUENCE</scope>
    <source>
        <strain evidence="1">P15</strain>
    </source>
</reference>
<evidence type="ECO:0000313" key="1">
    <source>
        <dbReference type="EMBL" id="MFM9329369.1"/>
    </source>
</evidence>
<sequence length="164" mass="18594">MNHNSGNVWFDRFANAGEGDCAAVGGELVRGGYAAFSDLLDGLRRRLAEAEEEQMAQLKELVEKGRRLIPDPGAISPSWETVWEDFDRYIGYKQEAMSTVAVPERAGEWQIVMNNPYTNEGIACYPGLSFPEATYLYAYFRKDLKKNEYLRLQKIVNLLMVQGD</sequence>
<protein>
    <submittedName>
        <fullName evidence="1">Uncharacterized protein</fullName>
    </submittedName>
</protein>